<evidence type="ECO:0000313" key="2">
    <source>
        <dbReference type="EMBL" id="GAB20084.1"/>
    </source>
</evidence>
<dbReference type="OrthoDB" id="3393862at2"/>
<reference evidence="2 3" key="1">
    <citation type="submission" date="2011-12" db="EMBL/GenBank/DDBJ databases">
        <title>Whole genome shotgun sequence of Gordonia effusa NBRC 100432.</title>
        <authorList>
            <person name="Yoshida I."/>
            <person name="Takarada H."/>
            <person name="Hosoyama A."/>
            <person name="Tsuchikane K."/>
            <person name="Katsumata H."/>
            <person name="Yamazaki S."/>
            <person name="Fujita N."/>
        </authorList>
    </citation>
    <scope>NUCLEOTIDE SEQUENCE [LARGE SCALE GENOMIC DNA]</scope>
    <source>
        <strain evidence="2 3">NBRC 100432</strain>
    </source>
</reference>
<keyword evidence="1" id="KW-0812">Transmembrane</keyword>
<organism evidence="2 3">
    <name type="scientific">Gordonia effusa NBRC 100432</name>
    <dbReference type="NCBI Taxonomy" id="1077974"/>
    <lineage>
        <taxon>Bacteria</taxon>
        <taxon>Bacillati</taxon>
        <taxon>Actinomycetota</taxon>
        <taxon>Actinomycetes</taxon>
        <taxon>Mycobacteriales</taxon>
        <taxon>Gordoniaceae</taxon>
        <taxon>Gordonia</taxon>
    </lineage>
</organism>
<protein>
    <recommendedName>
        <fullName evidence="4">Transglycosylase associated protein</fullName>
    </recommendedName>
</protein>
<sequence length="88" mass="9026">MLIIGIILFGMLIGAAAQLILGAKARSIDWGLAIVAGLVGSFVGGLLISLLSGDGLHFRASGIIGSIVGALIVTGGWYWFTKQRASNV</sequence>
<comment type="caution">
    <text evidence="2">The sequence shown here is derived from an EMBL/GenBank/DDBJ whole genome shotgun (WGS) entry which is preliminary data.</text>
</comment>
<dbReference type="RefSeq" id="WP_007319419.1">
    <property type="nucleotide sequence ID" value="NZ_BAEH01000105.1"/>
</dbReference>
<feature type="transmembrane region" description="Helical" evidence="1">
    <location>
        <begin position="32"/>
        <end position="51"/>
    </location>
</feature>
<evidence type="ECO:0000256" key="1">
    <source>
        <dbReference type="SAM" id="Phobius"/>
    </source>
</evidence>
<evidence type="ECO:0000313" key="3">
    <source>
        <dbReference type="Proteomes" id="UP000035034"/>
    </source>
</evidence>
<name>H0R4T3_9ACTN</name>
<dbReference type="STRING" id="1077974.GOEFS_105_00950"/>
<accession>H0R4T3</accession>
<gene>
    <name evidence="2" type="ORF">GOEFS_105_00950</name>
</gene>
<dbReference type="Proteomes" id="UP000035034">
    <property type="component" value="Unassembled WGS sequence"/>
</dbReference>
<keyword evidence="1" id="KW-1133">Transmembrane helix</keyword>
<dbReference type="EMBL" id="BAEH01000105">
    <property type="protein sequence ID" value="GAB20084.1"/>
    <property type="molecule type" value="Genomic_DNA"/>
</dbReference>
<dbReference type="eggNOG" id="ENOG5032VK9">
    <property type="taxonomic scope" value="Bacteria"/>
</dbReference>
<evidence type="ECO:0008006" key="4">
    <source>
        <dbReference type="Google" id="ProtNLM"/>
    </source>
</evidence>
<dbReference type="AlphaFoldDB" id="H0R4T3"/>
<keyword evidence="3" id="KW-1185">Reference proteome</keyword>
<proteinExistence type="predicted"/>
<keyword evidence="1" id="KW-0472">Membrane</keyword>
<feature type="transmembrane region" description="Helical" evidence="1">
    <location>
        <begin position="63"/>
        <end position="80"/>
    </location>
</feature>